<feature type="domain" description="N-acetyltransferase" evidence="3">
    <location>
        <begin position="9"/>
        <end position="170"/>
    </location>
</feature>
<proteinExistence type="predicted"/>
<dbReference type="PANTHER" id="PTHR43877:SF1">
    <property type="entry name" value="ACETYLTRANSFERASE"/>
    <property type="match status" value="1"/>
</dbReference>
<sequence length="183" mass="19546">MTEYATEAFIIRQIRADEARERAAEFAAILLDCVQGGASVGFMAPLSRDTADGFWKRVAEGVAAGDRILLAAEDVASGEFVGTVQLLVGVPENQPHRADVAKMLVRRSARRRGLGAALMRAAAEAAWQVGRTLLVLDTVTGGDAERLYESLGWVRVGVVPGYALMPDGAPCDTTFFYKSLGDG</sequence>
<evidence type="ECO:0000313" key="4">
    <source>
        <dbReference type="EMBL" id="MBB6071978.1"/>
    </source>
</evidence>
<organism evidence="4 5">
    <name type="scientific">Longimicrobium terrae</name>
    <dbReference type="NCBI Taxonomy" id="1639882"/>
    <lineage>
        <taxon>Bacteria</taxon>
        <taxon>Pseudomonadati</taxon>
        <taxon>Gemmatimonadota</taxon>
        <taxon>Longimicrobiia</taxon>
        <taxon>Longimicrobiales</taxon>
        <taxon>Longimicrobiaceae</taxon>
        <taxon>Longimicrobium</taxon>
    </lineage>
</organism>
<dbReference type="Gene3D" id="3.40.630.30">
    <property type="match status" value="1"/>
</dbReference>
<evidence type="ECO:0000259" key="3">
    <source>
        <dbReference type="PROSITE" id="PS51186"/>
    </source>
</evidence>
<dbReference type="InterPro" id="IPR000182">
    <property type="entry name" value="GNAT_dom"/>
</dbReference>
<keyword evidence="1 4" id="KW-0808">Transferase</keyword>
<comment type="caution">
    <text evidence="4">The sequence shown here is derived from an EMBL/GenBank/DDBJ whole genome shotgun (WGS) entry which is preliminary data.</text>
</comment>
<dbReference type="RefSeq" id="WP_170035418.1">
    <property type="nucleotide sequence ID" value="NZ_JABDTL010000001.1"/>
</dbReference>
<dbReference type="PROSITE" id="PS51186">
    <property type="entry name" value="GNAT"/>
    <property type="match status" value="1"/>
</dbReference>
<dbReference type="Pfam" id="PF13508">
    <property type="entry name" value="Acetyltransf_7"/>
    <property type="match status" value="1"/>
</dbReference>
<protein>
    <submittedName>
        <fullName evidence="4">GNAT superfamily N-acetyltransferase</fullName>
    </submittedName>
</protein>
<dbReference type="EMBL" id="JACHIA010000011">
    <property type="protein sequence ID" value="MBB6071978.1"/>
    <property type="molecule type" value="Genomic_DNA"/>
</dbReference>
<accession>A0A841H1X5</accession>
<dbReference type="InterPro" id="IPR016181">
    <property type="entry name" value="Acyl_CoA_acyltransferase"/>
</dbReference>
<dbReference type="SUPFAM" id="SSF55729">
    <property type="entry name" value="Acyl-CoA N-acyltransferases (Nat)"/>
    <property type="match status" value="1"/>
</dbReference>
<reference evidence="4 5" key="1">
    <citation type="submission" date="2020-08" db="EMBL/GenBank/DDBJ databases">
        <title>Genomic Encyclopedia of Type Strains, Phase IV (KMG-IV): sequencing the most valuable type-strain genomes for metagenomic binning, comparative biology and taxonomic classification.</title>
        <authorList>
            <person name="Goeker M."/>
        </authorList>
    </citation>
    <scope>NUCLEOTIDE SEQUENCE [LARGE SCALE GENOMIC DNA]</scope>
    <source>
        <strain evidence="4 5">DSM 29007</strain>
    </source>
</reference>
<dbReference type="AlphaFoldDB" id="A0A841H1X5"/>
<evidence type="ECO:0000256" key="1">
    <source>
        <dbReference type="ARBA" id="ARBA00022679"/>
    </source>
</evidence>
<evidence type="ECO:0000256" key="2">
    <source>
        <dbReference type="ARBA" id="ARBA00023315"/>
    </source>
</evidence>
<name>A0A841H1X5_9BACT</name>
<evidence type="ECO:0000313" key="5">
    <source>
        <dbReference type="Proteomes" id="UP000582837"/>
    </source>
</evidence>
<dbReference type="PANTHER" id="PTHR43877">
    <property type="entry name" value="AMINOALKYLPHOSPHONATE N-ACETYLTRANSFERASE-RELATED-RELATED"/>
    <property type="match status" value="1"/>
</dbReference>
<dbReference type="InterPro" id="IPR050832">
    <property type="entry name" value="Bact_Acetyltransf"/>
</dbReference>
<gene>
    <name evidence="4" type="ORF">HNQ61_003638</name>
</gene>
<dbReference type="GO" id="GO:0016747">
    <property type="term" value="F:acyltransferase activity, transferring groups other than amino-acyl groups"/>
    <property type="evidence" value="ECO:0007669"/>
    <property type="project" value="InterPro"/>
</dbReference>
<keyword evidence="5" id="KW-1185">Reference proteome</keyword>
<keyword evidence="2" id="KW-0012">Acyltransferase</keyword>
<dbReference type="Proteomes" id="UP000582837">
    <property type="component" value="Unassembled WGS sequence"/>
</dbReference>